<protein>
    <submittedName>
        <fullName evidence="1">Genomic scaffold, ProqFM164S02</fullName>
    </submittedName>
</protein>
<evidence type="ECO:0000313" key="2">
    <source>
        <dbReference type="Proteomes" id="UP000030686"/>
    </source>
</evidence>
<evidence type="ECO:0000313" key="1">
    <source>
        <dbReference type="EMBL" id="CDM32090.1"/>
    </source>
</evidence>
<organism evidence="1 2">
    <name type="scientific">Penicillium roqueforti (strain FM164)</name>
    <dbReference type="NCBI Taxonomy" id="1365484"/>
    <lineage>
        <taxon>Eukaryota</taxon>
        <taxon>Fungi</taxon>
        <taxon>Dikarya</taxon>
        <taxon>Ascomycota</taxon>
        <taxon>Pezizomycotina</taxon>
        <taxon>Eurotiomycetes</taxon>
        <taxon>Eurotiomycetidae</taxon>
        <taxon>Eurotiales</taxon>
        <taxon>Aspergillaceae</taxon>
        <taxon>Penicillium</taxon>
    </lineage>
</organism>
<dbReference type="STRING" id="1365484.W6Q6W1"/>
<sequence length="215" mass="24036">MNAKKNPFSPEPLRCFSAISLTPVSPYQHNILKPFNVPVWSLKVACYYTFITCDTAPSVWLENTPTAIANHPPVSTHSSTPSSTAKRDGSSYIAKILPGTREVEVDHLWTNLLAYYFPTTQTYGVEREAYIRSRSQTRANVCVSTLSDGKMFNVIIVEKKKASTSRSAHPTPGSWTHAEGQLLGYMLSRRDNQEKDLRRLFGIVGIGRWCDLPLG</sequence>
<dbReference type="Proteomes" id="UP000030686">
    <property type="component" value="Unassembled WGS sequence"/>
</dbReference>
<dbReference type="OrthoDB" id="5315444at2759"/>
<keyword evidence="2" id="KW-1185">Reference proteome</keyword>
<dbReference type="AlphaFoldDB" id="W6Q6W1"/>
<dbReference type="EMBL" id="HG792016">
    <property type="protein sequence ID" value="CDM32090.1"/>
    <property type="molecule type" value="Genomic_DNA"/>
</dbReference>
<reference evidence="1" key="1">
    <citation type="journal article" date="2014" name="Nat. Commun.">
        <title>Multiple recent horizontal transfers of a large genomic region in cheese making fungi.</title>
        <authorList>
            <person name="Cheeseman K."/>
            <person name="Ropars J."/>
            <person name="Renault P."/>
            <person name="Dupont J."/>
            <person name="Gouzy J."/>
            <person name="Branca A."/>
            <person name="Abraham A.L."/>
            <person name="Ceppi M."/>
            <person name="Conseiller E."/>
            <person name="Debuchy R."/>
            <person name="Malagnac F."/>
            <person name="Goarin A."/>
            <person name="Silar P."/>
            <person name="Lacoste S."/>
            <person name="Sallet E."/>
            <person name="Bensimon A."/>
            <person name="Giraud T."/>
            <person name="Brygoo Y."/>
        </authorList>
    </citation>
    <scope>NUCLEOTIDE SEQUENCE [LARGE SCALE GENOMIC DNA]</scope>
    <source>
        <strain evidence="1">FM164</strain>
    </source>
</reference>
<gene>
    <name evidence="1" type="ORF">PROQFM164_S02g002241</name>
</gene>
<name>W6Q6W1_PENRF</name>
<proteinExistence type="predicted"/>
<accession>W6Q6W1</accession>